<dbReference type="Pfam" id="PF12796">
    <property type="entry name" value="Ank_2"/>
    <property type="match status" value="1"/>
</dbReference>
<dbReference type="InterPro" id="IPR045234">
    <property type="entry name" value="Unkempt-like"/>
</dbReference>
<protein>
    <recommendedName>
        <fullName evidence="7">C3H1-type domain-containing protein</fullName>
    </recommendedName>
</protein>
<dbReference type="GO" id="GO:0008270">
    <property type="term" value="F:zinc ion binding"/>
    <property type="evidence" value="ECO:0007669"/>
    <property type="project" value="UniProtKB-KW"/>
</dbReference>
<dbReference type="Gene3D" id="1.25.40.20">
    <property type="entry name" value="Ankyrin repeat-containing domain"/>
    <property type="match status" value="1"/>
</dbReference>
<evidence type="ECO:0000313" key="9">
    <source>
        <dbReference type="Proteomes" id="UP001345219"/>
    </source>
</evidence>
<keyword evidence="4 6" id="KW-0862">Zinc</keyword>
<feature type="zinc finger region" description="C3H1-type" evidence="6">
    <location>
        <begin position="249"/>
        <end position="276"/>
    </location>
</feature>
<evidence type="ECO:0000313" key="8">
    <source>
        <dbReference type="EMBL" id="KAK4756728.1"/>
    </source>
</evidence>
<dbReference type="InterPro" id="IPR057444">
    <property type="entry name" value="Znf-CCCH_AtC3H23-like"/>
</dbReference>
<keyword evidence="5" id="KW-0238">DNA-binding</keyword>
<proteinExistence type="predicted"/>
<dbReference type="PROSITE" id="PS50103">
    <property type="entry name" value="ZF_C3H1"/>
    <property type="match status" value="1"/>
</dbReference>
<dbReference type="InterPro" id="IPR000571">
    <property type="entry name" value="Znf_CCCH"/>
</dbReference>
<evidence type="ECO:0000259" key="7">
    <source>
        <dbReference type="PROSITE" id="PS50103"/>
    </source>
</evidence>
<dbReference type="FunFam" id="3.30.1370.210:FF:000009">
    <property type="entry name" value="Zinc finger CCCH domain-containing protein 66"/>
    <property type="match status" value="1"/>
</dbReference>
<dbReference type="SMART" id="SM00248">
    <property type="entry name" value="ANK"/>
    <property type="match status" value="2"/>
</dbReference>
<sequence length="569" mass="62766">MCSGAKKKFCPSSFPMTGGHRDQMGHCKSSILLELAASDDLTAFRNQVVENGCEVDEPCLWYGRKIGSRKMELEERTPLMIASMFGSLNVLKYVLETGKADVNRVSGSDKATALHCAVAGGSNGSLEAVKLLLGLSADPSKLDCHGSKPSDLILSVLNPSRRKSLRLLLEGEGFSCEEKLIIAYPEKKDYPAVDIPLPDINNGMYSSDEFRMYTFKVKPCSRAYSHDWTECPFVHPGENARRRDPRKYPYSCVPCPEFRRGSCPKGDSCEYSHGVFESWLHPAQYKTRLCKDETRCARKVCFFAHKPEELRPVYASTGSALPSSKSFSPPLSPVASQKSMGLWASPPALQLSGSRLKAGLTARELDLEMELLRLEQGIPRISSSSPYLSKDFSRFLESTNFEDYLRSPDLTTQSQLPGFSVAHLQSQLGAQTFQDMALLHRSNLASQSTRRSPPFGLDSSSDVATAVVNSRSAAAMTRSTSFKEGLPPTQGVFIPSNSSAQSNLSGWGSPDGKLDWGVQRDELNKLRKSYSFGVRHTNSTMNMAHHAHEHDVSWINSLVRDVPHGDQGM</sequence>
<evidence type="ECO:0000256" key="6">
    <source>
        <dbReference type="PROSITE-ProRule" id="PRU00723"/>
    </source>
</evidence>
<evidence type="ECO:0000256" key="1">
    <source>
        <dbReference type="ARBA" id="ARBA00022723"/>
    </source>
</evidence>
<comment type="caution">
    <text evidence="8">The sequence shown here is derived from an EMBL/GenBank/DDBJ whole genome shotgun (WGS) entry which is preliminary data.</text>
</comment>
<evidence type="ECO:0000256" key="3">
    <source>
        <dbReference type="ARBA" id="ARBA00022771"/>
    </source>
</evidence>
<organism evidence="8 9">
    <name type="scientific">Trapa incisa</name>
    <dbReference type="NCBI Taxonomy" id="236973"/>
    <lineage>
        <taxon>Eukaryota</taxon>
        <taxon>Viridiplantae</taxon>
        <taxon>Streptophyta</taxon>
        <taxon>Embryophyta</taxon>
        <taxon>Tracheophyta</taxon>
        <taxon>Spermatophyta</taxon>
        <taxon>Magnoliopsida</taxon>
        <taxon>eudicotyledons</taxon>
        <taxon>Gunneridae</taxon>
        <taxon>Pentapetalae</taxon>
        <taxon>rosids</taxon>
        <taxon>malvids</taxon>
        <taxon>Myrtales</taxon>
        <taxon>Lythraceae</taxon>
        <taxon>Trapa</taxon>
    </lineage>
</organism>
<dbReference type="AlphaFoldDB" id="A0AAN7K3C3"/>
<keyword evidence="3 6" id="KW-0863">Zinc-finger</keyword>
<dbReference type="Gene3D" id="3.30.1370.210">
    <property type="match status" value="1"/>
</dbReference>
<dbReference type="SUPFAM" id="SSF48403">
    <property type="entry name" value="Ankyrin repeat"/>
    <property type="match status" value="1"/>
</dbReference>
<evidence type="ECO:0000256" key="5">
    <source>
        <dbReference type="ARBA" id="ARBA00023125"/>
    </source>
</evidence>
<dbReference type="PANTHER" id="PTHR14493:SF154">
    <property type="entry name" value="FINGER CCCH DOMAIN PROTEIN, PUTATIVE-RELATED"/>
    <property type="match status" value="1"/>
</dbReference>
<dbReference type="EMBL" id="JAXIOK010000013">
    <property type="protein sequence ID" value="KAK4756728.1"/>
    <property type="molecule type" value="Genomic_DNA"/>
</dbReference>
<dbReference type="SMART" id="SM00356">
    <property type="entry name" value="ZnF_C3H1"/>
    <property type="match status" value="2"/>
</dbReference>
<dbReference type="PANTHER" id="PTHR14493">
    <property type="entry name" value="UNKEMPT FAMILY MEMBER"/>
    <property type="match status" value="1"/>
</dbReference>
<dbReference type="Proteomes" id="UP001345219">
    <property type="component" value="Chromosome 6"/>
</dbReference>
<evidence type="ECO:0000256" key="4">
    <source>
        <dbReference type="ARBA" id="ARBA00022833"/>
    </source>
</evidence>
<dbReference type="GO" id="GO:0003677">
    <property type="term" value="F:DNA binding"/>
    <property type="evidence" value="ECO:0007669"/>
    <property type="project" value="UniProtKB-KW"/>
</dbReference>
<evidence type="ECO:0000256" key="2">
    <source>
        <dbReference type="ARBA" id="ARBA00022737"/>
    </source>
</evidence>
<keyword evidence="9" id="KW-1185">Reference proteome</keyword>
<name>A0AAN7K3C3_9MYRT</name>
<dbReference type="GO" id="GO:0006355">
    <property type="term" value="P:regulation of DNA-templated transcription"/>
    <property type="evidence" value="ECO:0007669"/>
    <property type="project" value="UniProtKB-ARBA"/>
</dbReference>
<reference evidence="8 9" key="1">
    <citation type="journal article" date="2023" name="Hortic Res">
        <title>Pangenome of water caltrop reveals structural variations and asymmetric subgenome divergence after allopolyploidization.</title>
        <authorList>
            <person name="Zhang X."/>
            <person name="Chen Y."/>
            <person name="Wang L."/>
            <person name="Yuan Y."/>
            <person name="Fang M."/>
            <person name="Shi L."/>
            <person name="Lu R."/>
            <person name="Comes H.P."/>
            <person name="Ma Y."/>
            <person name="Chen Y."/>
            <person name="Huang G."/>
            <person name="Zhou Y."/>
            <person name="Zheng Z."/>
            <person name="Qiu Y."/>
        </authorList>
    </citation>
    <scope>NUCLEOTIDE SEQUENCE [LARGE SCALE GENOMIC DNA]</scope>
    <source>
        <tissue evidence="8">Roots</tissue>
    </source>
</reference>
<dbReference type="InterPro" id="IPR002110">
    <property type="entry name" value="Ankyrin_rpt"/>
</dbReference>
<accession>A0AAN7K3C3</accession>
<keyword evidence="2" id="KW-0677">Repeat</keyword>
<feature type="domain" description="C3H1-type" evidence="7">
    <location>
        <begin position="249"/>
        <end position="276"/>
    </location>
</feature>
<gene>
    <name evidence="8" type="ORF">SAY87_006855</name>
</gene>
<dbReference type="Pfam" id="PF00642">
    <property type="entry name" value="zf-CCCH"/>
    <property type="match status" value="1"/>
</dbReference>
<keyword evidence="1 6" id="KW-0479">Metal-binding</keyword>
<dbReference type="InterPro" id="IPR036770">
    <property type="entry name" value="Ankyrin_rpt-contain_sf"/>
</dbReference>
<dbReference type="Pfam" id="PF25512">
    <property type="entry name" value="zf-CCCH_AtC3H23"/>
    <property type="match status" value="1"/>
</dbReference>